<dbReference type="HOGENOM" id="CLU_1025699_0_0_11"/>
<dbReference type="EMBL" id="ACEB01000053">
    <property type="protein sequence ID" value="EEG25369.1"/>
    <property type="molecule type" value="Genomic_DNA"/>
</dbReference>
<feature type="domain" description="IrrE N-terminal-like" evidence="1">
    <location>
        <begin position="81"/>
        <end position="178"/>
    </location>
</feature>
<dbReference type="Gene3D" id="1.10.10.2910">
    <property type="match status" value="1"/>
</dbReference>
<sequence>MLELSGRPDQQLSFTHITWDNIPEQASNIRQQLGLSESFAPKYSQPQQVFTFWRNLLESWGFLVFQTTKISLSTFRGLSIYHKELPIILVNGADSPYGKVFTLFHELAHVANRTSGLCALQENSHEEIIANRFAANFLMPEASVQKLTEYINAANPYEQAEQLAKDLKVSPLAAGVRLRTFNIISDADLAKIRGQSDKNWNQQRKSRKHNGSHVPHWRLRYRDLGTTYIGAVAQALEDQRVDMMDATYLLHAKIPTIEKMLDEYYGTGGTE</sequence>
<dbReference type="PANTHER" id="PTHR43236:SF2">
    <property type="entry name" value="BLL0069 PROTEIN"/>
    <property type="match status" value="1"/>
</dbReference>
<dbReference type="AlphaFoldDB" id="C0E7J4"/>
<organism evidence="2 3">
    <name type="scientific">Corynebacterium matruchotii ATCC 33806</name>
    <dbReference type="NCBI Taxonomy" id="566549"/>
    <lineage>
        <taxon>Bacteria</taxon>
        <taxon>Bacillati</taxon>
        <taxon>Actinomycetota</taxon>
        <taxon>Actinomycetes</taxon>
        <taxon>Mycobacteriales</taxon>
        <taxon>Corynebacteriaceae</taxon>
        <taxon>Corynebacterium</taxon>
    </lineage>
</organism>
<accession>C0E7J4</accession>
<gene>
    <name evidence="2" type="ORF">CORMATOL_02983</name>
</gene>
<evidence type="ECO:0000259" key="1">
    <source>
        <dbReference type="Pfam" id="PF06114"/>
    </source>
</evidence>
<evidence type="ECO:0000313" key="2">
    <source>
        <dbReference type="EMBL" id="EEG25369.1"/>
    </source>
</evidence>
<dbReference type="Pfam" id="PF06114">
    <property type="entry name" value="Peptidase_M78"/>
    <property type="match status" value="1"/>
</dbReference>
<comment type="caution">
    <text evidence="2">The sequence shown here is derived from an EMBL/GenBank/DDBJ whole genome shotgun (WGS) entry which is preliminary data.</text>
</comment>
<name>C0E7J4_9CORY</name>
<dbReference type="InterPro" id="IPR010359">
    <property type="entry name" value="IrrE_HExxH"/>
</dbReference>
<protein>
    <recommendedName>
        <fullName evidence="1">IrrE N-terminal-like domain-containing protein</fullName>
    </recommendedName>
</protein>
<dbReference type="Proteomes" id="UP000006247">
    <property type="component" value="Unassembled WGS sequence"/>
</dbReference>
<evidence type="ECO:0000313" key="3">
    <source>
        <dbReference type="Proteomes" id="UP000006247"/>
    </source>
</evidence>
<dbReference type="PANTHER" id="PTHR43236">
    <property type="entry name" value="ANTITOXIN HIGA1"/>
    <property type="match status" value="1"/>
</dbReference>
<reference evidence="2 3" key="1">
    <citation type="submission" date="2009-01" db="EMBL/GenBank/DDBJ databases">
        <authorList>
            <person name="Fulton L."/>
            <person name="Clifton S."/>
            <person name="Chinwalla A.T."/>
            <person name="Mitreva M."/>
            <person name="Sodergren E."/>
            <person name="Weinstock G."/>
            <person name="Clifton S."/>
            <person name="Dooling D.J."/>
            <person name="Fulton B."/>
            <person name="Minx P."/>
            <person name="Pepin K.H."/>
            <person name="Johnson M."/>
            <person name="Bhonagiri V."/>
            <person name="Nash W.E."/>
            <person name="Mardis E.R."/>
            <person name="Wilson R.K."/>
        </authorList>
    </citation>
    <scope>NUCLEOTIDE SEQUENCE [LARGE SCALE GENOMIC DNA]</scope>
    <source>
        <strain evidence="2 3">ATCC 33806</strain>
    </source>
</reference>
<dbReference type="InterPro" id="IPR052345">
    <property type="entry name" value="Rad_response_metalloprotease"/>
</dbReference>
<proteinExistence type="predicted"/>